<protein>
    <submittedName>
        <fullName evidence="2">Uncharacterized protein</fullName>
    </submittedName>
</protein>
<keyword evidence="1" id="KW-0472">Membrane</keyword>
<gene>
    <name evidence="2" type="ORF">OCK74_18405</name>
</gene>
<dbReference type="Proteomes" id="UP001155483">
    <property type="component" value="Unassembled WGS sequence"/>
</dbReference>
<organism evidence="2 3">
    <name type="scientific">Paraflavisolibacter caeni</name>
    <dbReference type="NCBI Taxonomy" id="2982496"/>
    <lineage>
        <taxon>Bacteria</taxon>
        <taxon>Pseudomonadati</taxon>
        <taxon>Bacteroidota</taxon>
        <taxon>Chitinophagia</taxon>
        <taxon>Chitinophagales</taxon>
        <taxon>Chitinophagaceae</taxon>
        <taxon>Paraflavisolibacter</taxon>
    </lineage>
</organism>
<evidence type="ECO:0000313" key="3">
    <source>
        <dbReference type="Proteomes" id="UP001155483"/>
    </source>
</evidence>
<name>A0A9X2XPE2_9BACT</name>
<accession>A0A9X2XPE2</accession>
<keyword evidence="1" id="KW-0812">Transmembrane</keyword>
<reference evidence="2" key="2">
    <citation type="submission" date="2023-04" db="EMBL/GenBank/DDBJ databases">
        <title>Paracnuella aquatica gen. nov., sp. nov., a member of the family Chitinophagaceae isolated from a hot spring.</title>
        <authorList>
            <person name="Wang C."/>
        </authorList>
    </citation>
    <scope>NUCLEOTIDE SEQUENCE</scope>
    <source>
        <strain evidence="2">LB-8</strain>
    </source>
</reference>
<feature type="transmembrane region" description="Helical" evidence="1">
    <location>
        <begin position="141"/>
        <end position="162"/>
    </location>
</feature>
<dbReference type="EMBL" id="JAOTIF010000017">
    <property type="protein sequence ID" value="MCU7551098.1"/>
    <property type="molecule type" value="Genomic_DNA"/>
</dbReference>
<dbReference type="AlphaFoldDB" id="A0A9X2XPE2"/>
<keyword evidence="3" id="KW-1185">Reference proteome</keyword>
<evidence type="ECO:0000256" key="1">
    <source>
        <dbReference type="SAM" id="Phobius"/>
    </source>
</evidence>
<dbReference type="RefSeq" id="WP_279298537.1">
    <property type="nucleotide sequence ID" value="NZ_JAOTIF010000017.1"/>
</dbReference>
<comment type="caution">
    <text evidence="2">The sequence shown here is derived from an EMBL/GenBank/DDBJ whole genome shotgun (WGS) entry which is preliminary data.</text>
</comment>
<reference evidence="2" key="1">
    <citation type="submission" date="2022-09" db="EMBL/GenBank/DDBJ databases">
        <authorList>
            <person name="Yuan C."/>
            <person name="Ke Z."/>
        </authorList>
    </citation>
    <scope>NUCLEOTIDE SEQUENCE</scope>
    <source>
        <strain evidence="2">LB-8</strain>
    </source>
</reference>
<evidence type="ECO:0000313" key="2">
    <source>
        <dbReference type="EMBL" id="MCU7551098.1"/>
    </source>
</evidence>
<proteinExistence type="predicted"/>
<keyword evidence="1" id="KW-1133">Transmembrane helix</keyword>
<sequence length="248" mass="27647">MDSRTHIQSELMEMNSSLPFNVKMPVFNVPEGYFERFADGVLAKIKGKQAVTPSDELSTLSPLLAGISRKMPFSVPEDYFSEATKSLPELIQEEHLPEVFSVVGRAMPYEIPAGYFDELPYQVLDKVAKPKGKVISFNRSWMRYAAAAVLIGIVALSSIVYFSNRNNIDPTEQSESWIAKKLKNVSNQEIEEFIKTISFGNGNGTETAKKGNQESQDIEKMLKDVSDTELDAFLSQVPSGNGETLFMN</sequence>